<dbReference type="PROSITE" id="PS50943">
    <property type="entry name" value="HTH_CROC1"/>
    <property type="match status" value="1"/>
</dbReference>
<dbReference type="SUPFAM" id="SSF53822">
    <property type="entry name" value="Periplasmic binding protein-like I"/>
    <property type="match status" value="1"/>
</dbReference>
<evidence type="ECO:0000256" key="3">
    <source>
        <dbReference type="ARBA" id="ARBA00023163"/>
    </source>
</evidence>
<dbReference type="InterPro" id="IPR046335">
    <property type="entry name" value="LacI/GalR-like_sensor"/>
</dbReference>
<gene>
    <name evidence="6" type="ordered locus">Spith_1750</name>
</gene>
<dbReference type="CDD" id="cd01392">
    <property type="entry name" value="HTH_LacI"/>
    <property type="match status" value="1"/>
</dbReference>
<dbReference type="InterPro" id="IPR010982">
    <property type="entry name" value="Lambda_DNA-bd_dom_sf"/>
</dbReference>
<proteinExistence type="predicted"/>
<dbReference type="Pfam" id="PF13377">
    <property type="entry name" value="Peripla_BP_3"/>
    <property type="match status" value="1"/>
</dbReference>
<evidence type="ECO:0000313" key="7">
    <source>
        <dbReference type="Proteomes" id="UP000007254"/>
    </source>
</evidence>
<evidence type="ECO:0000259" key="5">
    <source>
        <dbReference type="PROSITE" id="PS50943"/>
    </source>
</evidence>
<dbReference type="RefSeq" id="WP_014625339.1">
    <property type="nucleotide sequence ID" value="NC_017583.1"/>
</dbReference>
<reference evidence="6 7" key="1">
    <citation type="submission" date="2011-06" db="EMBL/GenBank/DDBJ databases">
        <title>The complete genome of Spirochaeta thermophila DSM 6578.</title>
        <authorList>
            <consortium name="US DOE Joint Genome Institute (JGI-PGF)"/>
            <person name="Lucas S."/>
            <person name="Lapidus A."/>
            <person name="Bruce D."/>
            <person name="Goodwin L."/>
            <person name="Pitluck S."/>
            <person name="Peters L."/>
            <person name="Kyrpides N."/>
            <person name="Mavromatis K."/>
            <person name="Ivanova N."/>
            <person name="Mikailova N."/>
            <person name="Pagani I."/>
            <person name="Chertkov O."/>
            <person name="Detter J.C."/>
            <person name="Tapia R."/>
            <person name="Han C."/>
            <person name="Land M."/>
            <person name="Hauser L."/>
            <person name="Markowitz V."/>
            <person name="Cheng J.-F."/>
            <person name="Hugenholtz P."/>
            <person name="Woyke T."/>
            <person name="Wu D."/>
            <person name="Spring S."/>
            <person name="Merkhoffer B."/>
            <person name="Schneider S."/>
            <person name="Klenk H.-P."/>
            <person name="Eisen J.A."/>
        </authorList>
    </citation>
    <scope>NUCLEOTIDE SEQUENCE [LARGE SCALE GENOMIC DNA]</scope>
    <source>
        <strain evidence="7">ATCC 700085 / DSM 6578 / Z-1203</strain>
    </source>
</reference>
<dbReference type="Proteomes" id="UP000007254">
    <property type="component" value="Chromosome"/>
</dbReference>
<keyword evidence="7" id="KW-1185">Reference proteome</keyword>
<dbReference type="AlphaFoldDB" id="G0GBZ9"/>
<dbReference type="KEGG" id="stq:Spith_1750"/>
<dbReference type="PANTHER" id="PTHR30146">
    <property type="entry name" value="LACI-RELATED TRANSCRIPTIONAL REPRESSOR"/>
    <property type="match status" value="1"/>
</dbReference>
<evidence type="ECO:0000256" key="1">
    <source>
        <dbReference type="ARBA" id="ARBA00023015"/>
    </source>
</evidence>
<evidence type="ECO:0000256" key="2">
    <source>
        <dbReference type="ARBA" id="ARBA00023125"/>
    </source>
</evidence>
<keyword evidence="3" id="KW-0804">Transcription</keyword>
<dbReference type="PROSITE" id="PS00356">
    <property type="entry name" value="HTH_LACI_1"/>
    <property type="match status" value="1"/>
</dbReference>
<protein>
    <submittedName>
        <fullName evidence="6">Transcriptional regulator, LacI family</fullName>
    </submittedName>
</protein>
<name>G0GBZ9_WINT7</name>
<feature type="domain" description="HTH lacI-type" evidence="4">
    <location>
        <begin position="5"/>
        <end position="60"/>
    </location>
</feature>
<dbReference type="InterPro" id="IPR001387">
    <property type="entry name" value="Cro/C1-type_HTH"/>
</dbReference>
<dbReference type="CDD" id="cd06267">
    <property type="entry name" value="PBP1_LacI_sugar_binding-like"/>
    <property type="match status" value="1"/>
</dbReference>
<dbReference type="GO" id="GO:0003700">
    <property type="term" value="F:DNA-binding transcription factor activity"/>
    <property type="evidence" value="ECO:0007669"/>
    <property type="project" value="TreeGrafter"/>
</dbReference>
<dbReference type="PANTHER" id="PTHR30146:SF147">
    <property type="entry name" value="HTH-TYPE TRANSCRIPTIONAL REGULATOR DEGA"/>
    <property type="match status" value="1"/>
</dbReference>
<dbReference type="STRING" id="869211.Spith_1750"/>
<dbReference type="OrthoDB" id="9784962at2"/>
<dbReference type="SMART" id="SM00354">
    <property type="entry name" value="HTH_LACI"/>
    <property type="match status" value="1"/>
</dbReference>
<dbReference type="InterPro" id="IPR028082">
    <property type="entry name" value="Peripla_BP_I"/>
</dbReference>
<evidence type="ECO:0000259" key="4">
    <source>
        <dbReference type="PROSITE" id="PS50932"/>
    </source>
</evidence>
<keyword evidence="1" id="KW-0805">Transcription regulation</keyword>
<feature type="domain" description="HTH cro/C1-type" evidence="5">
    <location>
        <begin position="6"/>
        <end position="30"/>
    </location>
</feature>
<dbReference type="Gene3D" id="1.10.260.40">
    <property type="entry name" value="lambda repressor-like DNA-binding domains"/>
    <property type="match status" value="1"/>
</dbReference>
<accession>G0GBZ9</accession>
<keyword evidence="2" id="KW-0238">DNA-binding</keyword>
<dbReference type="InterPro" id="IPR000843">
    <property type="entry name" value="HTH_LacI"/>
</dbReference>
<dbReference type="GO" id="GO:0000976">
    <property type="term" value="F:transcription cis-regulatory region binding"/>
    <property type="evidence" value="ECO:0007669"/>
    <property type="project" value="TreeGrafter"/>
</dbReference>
<evidence type="ECO:0000313" key="6">
    <source>
        <dbReference type="EMBL" id="AEJ62010.1"/>
    </source>
</evidence>
<sequence>MKERVTIVDVARRAGVSVSTVSNYLNGRMNLIKDKTRNRIKQAIEELNYRPNPVARQLKTGSAPFIGLVVPSVANPFYGTFAHHVEVEAAKRGFHVLLGNCCRDPEREREFAEELVAYGVRGIVFGSSLADISYLSDLAKEGLCLVTFDRSLTNSEHVQFDGVGVDNRQGVYIATRHLLGLGHRRIAFVSGSIRTVNRLDRLTGYEQALRDAGVEEDPSLIWQGETVEGFGDFNAIQLGKQAAYQLLTRSERPTGIVTVNDMFALGVYAGAKELGVSIPQDLSVVGFDDIELAEIVEPPLTTVRQPIPLLASKAVELLLNRLEGKEVREGQYYMFPPELIVRRSTAEPKY</sequence>
<dbReference type="SUPFAM" id="SSF47413">
    <property type="entry name" value="lambda repressor-like DNA-binding domains"/>
    <property type="match status" value="1"/>
</dbReference>
<dbReference type="PROSITE" id="PS50932">
    <property type="entry name" value="HTH_LACI_2"/>
    <property type="match status" value="1"/>
</dbReference>
<dbReference type="Gene3D" id="3.40.50.2300">
    <property type="match status" value="2"/>
</dbReference>
<organism evidence="6 7">
    <name type="scientific">Winmispira thermophila (strain ATCC 700085 / DSM 6578 / Z-1203)</name>
    <name type="common">Spirochaeta thermophila</name>
    <dbReference type="NCBI Taxonomy" id="869211"/>
    <lineage>
        <taxon>Bacteria</taxon>
        <taxon>Pseudomonadati</taxon>
        <taxon>Spirochaetota</taxon>
        <taxon>Spirochaetia</taxon>
        <taxon>Winmispirales</taxon>
        <taxon>Winmispiraceae</taxon>
        <taxon>Winmispira</taxon>
    </lineage>
</organism>
<dbReference type="EMBL" id="CP002903">
    <property type="protein sequence ID" value="AEJ62010.1"/>
    <property type="molecule type" value="Genomic_DNA"/>
</dbReference>
<dbReference type="Pfam" id="PF00356">
    <property type="entry name" value="LacI"/>
    <property type="match status" value="1"/>
</dbReference>
<dbReference type="HOGENOM" id="CLU_037628_6_1_12"/>